<dbReference type="InterPro" id="IPR023210">
    <property type="entry name" value="NADP_OxRdtase_dom"/>
</dbReference>
<proteinExistence type="predicted"/>
<protein>
    <submittedName>
        <fullName evidence="2">Aldo/keto reductase</fullName>
    </submittedName>
</protein>
<dbReference type="PANTHER" id="PTHR43312">
    <property type="entry name" value="D-THREO-ALDOSE 1-DEHYDROGENASE"/>
    <property type="match status" value="1"/>
</dbReference>
<dbReference type="PRINTS" id="PR00069">
    <property type="entry name" value="ALDKETRDTASE"/>
</dbReference>
<dbReference type="Proteomes" id="UP000564644">
    <property type="component" value="Unassembled WGS sequence"/>
</dbReference>
<name>A0A7X0VZ51_9BACL</name>
<gene>
    <name evidence="2" type="ORF">H7C18_30175</name>
</gene>
<comment type="caution">
    <text evidence="2">The sequence shown here is derived from an EMBL/GenBank/DDBJ whole genome shotgun (WGS) entry which is preliminary data.</text>
</comment>
<dbReference type="PANTHER" id="PTHR43312:SF1">
    <property type="entry name" value="NADP-DEPENDENT OXIDOREDUCTASE DOMAIN-CONTAINING PROTEIN"/>
    <property type="match status" value="1"/>
</dbReference>
<dbReference type="Pfam" id="PF00248">
    <property type="entry name" value="Aldo_ket_red"/>
    <property type="match status" value="1"/>
</dbReference>
<dbReference type="GO" id="GO:0016491">
    <property type="term" value="F:oxidoreductase activity"/>
    <property type="evidence" value="ECO:0007669"/>
    <property type="project" value="InterPro"/>
</dbReference>
<evidence type="ECO:0000259" key="1">
    <source>
        <dbReference type="Pfam" id="PF00248"/>
    </source>
</evidence>
<keyword evidence="3" id="KW-1185">Reference proteome</keyword>
<dbReference type="CDD" id="cd19095">
    <property type="entry name" value="AKR_PA4992-like"/>
    <property type="match status" value="1"/>
</dbReference>
<dbReference type="InterPro" id="IPR036812">
    <property type="entry name" value="NAD(P)_OxRdtase_dom_sf"/>
</dbReference>
<evidence type="ECO:0000313" key="2">
    <source>
        <dbReference type="EMBL" id="MBB6735187.1"/>
    </source>
</evidence>
<dbReference type="EMBL" id="JACJVO010000045">
    <property type="protein sequence ID" value="MBB6735187.1"/>
    <property type="molecule type" value="Genomic_DNA"/>
</dbReference>
<dbReference type="InterPro" id="IPR053135">
    <property type="entry name" value="AKR2_Oxidoreductase"/>
</dbReference>
<dbReference type="Gene3D" id="3.20.20.100">
    <property type="entry name" value="NADP-dependent oxidoreductase domain"/>
    <property type="match status" value="1"/>
</dbReference>
<feature type="domain" description="NADP-dependent oxidoreductase" evidence="1">
    <location>
        <begin position="15"/>
        <end position="287"/>
    </location>
</feature>
<dbReference type="InterPro" id="IPR020471">
    <property type="entry name" value="AKR"/>
</dbReference>
<reference evidence="2 3" key="1">
    <citation type="submission" date="2020-08" db="EMBL/GenBank/DDBJ databases">
        <title>Cohnella phylogeny.</title>
        <authorList>
            <person name="Dunlap C."/>
        </authorList>
    </citation>
    <scope>NUCLEOTIDE SEQUENCE [LARGE SCALE GENOMIC DNA]</scope>
    <source>
        <strain evidence="2 3">CBP 2801</strain>
    </source>
</reference>
<accession>A0A7X0VZ51</accession>
<dbReference type="SUPFAM" id="SSF51430">
    <property type="entry name" value="NAD(P)-linked oxidoreductase"/>
    <property type="match status" value="1"/>
</dbReference>
<evidence type="ECO:0000313" key="3">
    <source>
        <dbReference type="Proteomes" id="UP000564644"/>
    </source>
</evidence>
<sequence length="302" mass="33313">METKQLGRTGLTVTKLGYGAMEIRGPRVWNGRPIADEDSERILNAVLDSGINFIDTSYDYGRSEELIGRYISHRRSEYFLATKCGCTLVDCGDHDETPHVWTRDNLLHNIETSLRRMKTDYVDLLQLHGPTVKQAEEGGLVDALKEIQASGKVRWIGISSYLPNLPGFLEPNVFDTFQIPYSALERAHENLLSDAAATGAGVIVRGGVGRGEPGAGLGAEDKWRLWEKANLDELLEEGGSRTGFLLRFTLTHPAMSTTIVGTMKPEHLAENVRYAEKGNLPADVYEEAKRRLAEAGEGPATV</sequence>
<dbReference type="RefSeq" id="WP_185132843.1">
    <property type="nucleotide sequence ID" value="NZ_JACJVO010000045.1"/>
</dbReference>
<dbReference type="AlphaFoldDB" id="A0A7X0VZ51"/>
<organism evidence="2 3">
    <name type="scientific">Cohnella zeiphila</name>
    <dbReference type="NCBI Taxonomy" id="2761120"/>
    <lineage>
        <taxon>Bacteria</taxon>
        <taxon>Bacillati</taxon>
        <taxon>Bacillota</taxon>
        <taxon>Bacilli</taxon>
        <taxon>Bacillales</taxon>
        <taxon>Paenibacillaceae</taxon>
        <taxon>Cohnella</taxon>
    </lineage>
</organism>